<keyword evidence="2" id="KW-1185">Reference proteome</keyword>
<gene>
    <name evidence="1" type="ORF">L1987_22381</name>
</gene>
<accession>A0ACB9IEP1</accession>
<reference evidence="2" key="1">
    <citation type="journal article" date="2022" name="Mol. Ecol. Resour.">
        <title>The genomes of chicory, endive, great burdock and yacon provide insights into Asteraceae palaeo-polyploidization history and plant inulin production.</title>
        <authorList>
            <person name="Fan W."/>
            <person name="Wang S."/>
            <person name="Wang H."/>
            <person name="Wang A."/>
            <person name="Jiang F."/>
            <person name="Liu H."/>
            <person name="Zhao H."/>
            <person name="Xu D."/>
            <person name="Zhang Y."/>
        </authorList>
    </citation>
    <scope>NUCLEOTIDE SEQUENCE [LARGE SCALE GENOMIC DNA]</scope>
    <source>
        <strain evidence="2">cv. Yunnan</strain>
    </source>
</reference>
<protein>
    <submittedName>
        <fullName evidence="1">Uncharacterized protein</fullName>
    </submittedName>
</protein>
<dbReference type="EMBL" id="CM042025">
    <property type="protein sequence ID" value="KAI3806474.1"/>
    <property type="molecule type" value="Genomic_DNA"/>
</dbReference>
<comment type="caution">
    <text evidence="1">The sequence shown here is derived from an EMBL/GenBank/DDBJ whole genome shotgun (WGS) entry which is preliminary data.</text>
</comment>
<evidence type="ECO:0000313" key="2">
    <source>
        <dbReference type="Proteomes" id="UP001056120"/>
    </source>
</evidence>
<evidence type="ECO:0000313" key="1">
    <source>
        <dbReference type="EMBL" id="KAI3806474.1"/>
    </source>
</evidence>
<sequence>MSNLVFTLDDSTASSNTNSGIRAKGFKGSDKGKTSCKDTHGGIRVETHTSGEDKDRDLILQGSGRLGVSGGNPSAKEILERANNHLQHGNSLRTLQNSP</sequence>
<name>A0ACB9IEP1_9ASTR</name>
<reference evidence="1 2" key="2">
    <citation type="journal article" date="2022" name="Mol. Ecol. Resour.">
        <title>The genomes of chicory, endive, great burdock and yacon provide insights into Asteraceae paleo-polyploidization history and plant inulin production.</title>
        <authorList>
            <person name="Fan W."/>
            <person name="Wang S."/>
            <person name="Wang H."/>
            <person name="Wang A."/>
            <person name="Jiang F."/>
            <person name="Liu H."/>
            <person name="Zhao H."/>
            <person name="Xu D."/>
            <person name="Zhang Y."/>
        </authorList>
    </citation>
    <scope>NUCLEOTIDE SEQUENCE [LARGE SCALE GENOMIC DNA]</scope>
    <source>
        <strain evidence="2">cv. Yunnan</strain>
        <tissue evidence="1">Leaves</tissue>
    </source>
</reference>
<dbReference type="Proteomes" id="UP001056120">
    <property type="component" value="Linkage Group LG08"/>
</dbReference>
<organism evidence="1 2">
    <name type="scientific">Smallanthus sonchifolius</name>
    <dbReference type="NCBI Taxonomy" id="185202"/>
    <lineage>
        <taxon>Eukaryota</taxon>
        <taxon>Viridiplantae</taxon>
        <taxon>Streptophyta</taxon>
        <taxon>Embryophyta</taxon>
        <taxon>Tracheophyta</taxon>
        <taxon>Spermatophyta</taxon>
        <taxon>Magnoliopsida</taxon>
        <taxon>eudicotyledons</taxon>
        <taxon>Gunneridae</taxon>
        <taxon>Pentapetalae</taxon>
        <taxon>asterids</taxon>
        <taxon>campanulids</taxon>
        <taxon>Asterales</taxon>
        <taxon>Asteraceae</taxon>
        <taxon>Asteroideae</taxon>
        <taxon>Heliantheae alliance</taxon>
        <taxon>Millerieae</taxon>
        <taxon>Smallanthus</taxon>
    </lineage>
</organism>
<proteinExistence type="predicted"/>